<dbReference type="GO" id="GO:0036218">
    <property type="term" value="F:dTTP diphosphatase activity"/>
    <property type="evidence" value="ECO:0007669"/>
    <property type="project" value="RHEA"/>
</dbReference>
<comment type="catalytic activity">
    <reaction evidence="4">
        <text>dTTP + H2O = dTMP + diphosphate + H(+)</text>
        <dbReference type="Rhea" id="RHEA:28534"/>
        <dbReference type="ChEBI" id="CHEBI:15377"/>
        <dbReference type="ChEBI" id="CHEBI:15378"/>
        <dbReference type="ChEBI" id="CHEBI:33019"/>
        <dbReference type="ChEBI" id="CHEBI:37568"/>
        <dbReference type="ChEBI" id="CHEBI:63528"/>
        <dbReference type="EC" id="3.6.1.9"/>
    </reaction>
</comment>
<protein>
    <recommendedName>
        <fullName evidence="4">dTTP/UTP pyrophosphatase</fullName>
        <shortName evidence="4">dTTPase/UTPase</shortName>
        <ecNumber evidence="4">3.6.1.9</ecNumber>
    </recommendedName>
    <alternativeName>
        <fullName evidence="4">Nucleoside triphosphate pyrophosphatase</fullName>
    </alternativeName>
    <alternativeName>
        <fullName evidence="4">Nucleotide pyrophosphatase</fullName>
        <shortName evidence="4">Nucleotide PPase</shortName>
    </alternativeName>
</protein>
<comment type="caution">
    <text evidence="5">The sequence shown here is derived from an EMBL/GenBank/DDBJ whole genome shotgun (WGS) entry which is preliminary data.</text>
</comment>
<comment type="subcellular location">
    <subcellularLocation>
        <location evidence="4">Cytoplasm</location>
    </subcellularLocation>
</comment>
<evidence type="ECO:0000313" key="5">
    <source>
        <dbReference type="EMBL" id="KHT55791.1"/>
    </source>
</evidence>
<keyword evidence="6" id="KW-1185">Reference proteome</keyword>
<dbReference type="CDD" id="cd00555">
    <property type="entry name" value="Maf"/>
    <property type="match status" value="1"/>
</dbReference>
<feature type="site" description="Important for substrate specificity" evidence="4">
    <location>
        <position position="13"/>
    </location>
</feature>
<dbReference type="HAMAP" id="MF_00528">
    <property type="entry name" value="Maf"/>
    <property type="match status" value="1"/>
</dbReference>
<dbReference type="GO" id="GO:0005737">
    <property type="term" value="C:cytoplasm"/>
    <property type="evidence" value="ECO:0007669"/>
    <property type="project" value="UniProtKB-SubCell"/>
</dbReference>
<dbReference type="Proteomes" id="UP000031197">
    <property type="component" value="Unassembled WGS sequence"/>
</dbReference>
<keyword evidence="2 4" id="KW-0378">Hydrolase</keyword>
<feature type="site" description="Important for substrate specificity" evidence="4">
    <location>
        <position position="78"/>
    </location>
</feature>
<dbReference type="InterPro" id="IPR003697">
    <property type="entry name" value="Maf-like"/>
</dbReference>
<dbReference type="RefSeq" id="WP_039217290.1">
    <property type="nucleotide sequence ID" value="NZ_JWLW01000006.1"/>
</dbReference>
<evidence type="ECO:0000256" key="1">
    <source>
        <dbReference type="ARBA" id="ARBA00001968"/>
    </source>
</evidence>
<comment type="catalytic activity">
    <reaction evidence="4">
        <text>UTP + H2O = UMP + diphosphate + H(+)</text>
        <dbReference type="Rhea" id="RHEA:29395"/>
        <dbReference type="ChEBI" id="CHEBI:15377"/>
        <dbReference type="ChEBI" id="CHEBI:15378"/>
        <dbReference type="ChEBI" id="CHEBI:33019"/>
        <dbReference type="ChEBI" id="CHEBI:46398"/>
        <dbReference type="ChEBI" id="CHEBI:57865"/>
        <dbReference type="EC" id="3.6.1.9"/>
    </reaction>
</comment>
<dbReference type="AlphaFoldDB" id="A0A0B3YMF4"/>
<feature type="active site" description="Proton acceptor" evidence="4">
    <location>
        <position position="77"/>
    </location>
</feature>
<evidence type="ECO:0000256" key="2">
    <source>
        <dbReference type="ARBA" id="ARBA00022801"/>
    </source>
</evidence>
<evidence type="ECO:0000313" key="6">
    <source>
        <dbReference type="Proteomes" id="UP000031197"/>
    </source>
</evidence>
<keyword evidence="3 4" id="KW-0546">Nucleotide metabolism</keyword>
<dbReference type="PIRSF" id="PIRSF006305">
    <property type="entry name" value="Maf"/>
    <property type="match status" value="1"/>
</dbReference>
<organism evidence="5 6">
    <name type="scientific">Alteromonas marina</name>
    <dbReference type="NCBI Taxonomy" id="203795"/>
    <lineage>
        <taxon>Bacteria</taxon>
        <taxon>Pseudomonadati</taxon>
        <taxon>Pseudomonadota</taxon>
        <taxon>Gammaproteobacteria</taxon>
        <taxon>Alteromonadales</taxon>
        <taxon>Alteromonadaceae</taxon>
        <taxon>Alteromonas/Salinimonas group</taxon>
        <taxon>Alteromonas</taxon>
    </lineage>
</organism>
<proteinExistence type="inferred from homology"/>
<dbReference type="PANTHER" id="PTHR43213:SF5">
    <property type="entry name" value="BIFUNCTIONAL DTTP_UTP PYROPHOSPHATASE_METHYLTRANSFERASE PROTEIN-RELATED"/>
    <property type="match status" value="1"/>
</dbReference>
<dbReference type="InterPro" id="IPR029001">
    <property type="entry name" value="ITPase-like_fam"/>
</dbReference>
<comment type="function">
    <text evidence="4">Nucleoside triphosphate pyrophosphatase that hydrolyzes dTTP and UTP. May have a dual role in cell division arrest and in preventing the incorporation of modified nucleotides into cellular nucleic acids.</text>
</comment>
<dbReference type="SUPFAM" id="SSF52972">
    <property type="entry name" value="ITPase-like"/>
    <property type="match status" value="1"/>
</dbReference>
<dbReference type="EC" id="3.6.1.9" evidence="4"/>
<dbReference type="GO" id="GO:0036221">
    <property type="term" value="F:UTP diphosphatase activity"/>
    <property type="evidence" value="ECO:0007669"/>
    <property type="project" value="RHEA"/>
</dbReference>
<dbReference type="GO" id="GO:0009117">
    <property type="term" value="P:nucleotide metabolic process"/>
    <property type="evidence" value="ECO:0007669"/>
    <property type="project" value="UniProtKB-KW"/>
</dbReference>
<comment type="cofactor">
    <cofactor evidence="1 4">
        <name>a divalent metal cation</name>
        <dbReference type="ChEBI" id="CHEBI:60240"/>
    </cofactor>
</comment>
<evidence type="ECO:0000256" key="3">
    <source>
        <dbReference type="ARBA" id="ARBA00023080"/>
    </source>
</evidence>
<dbReference type="NCBIfam" id="TIGR00172">
    <property type="entry name" value="maf"/>
    <property type="match status" value="1"/>
</dbReference>
<dbReference type="PANTHER" id="PTHR43213">
    <property type="entry name" value="BIFUNCTIONAL DTTP/UTP PYROPHOSPHATASE/METHYLTRANSFERASE PROTEIN-RELATED"/>
    <property type="match status" value="1"/>
</dbReference>
<name>A0A0B3YMF4_9ALTE</name>
<keyword evidence="4" id="KW-0963">Cytoplasm</keyword>
<accession>A0A0B3YMF4</accession>
<comment type="similarity">
    <text evidence="4">Belongs to the Maf family. YhdE subfamily.</text>
</comment>
<dbReference type="EMBL" id="JWLW01000006">
    <property type="protein sequence ID" value="KHT55791.1"/>
    <property type="molecule type" value="Genomic_DNA"/>
</dbReference>
<dbReference type="Gene3D" id="3.90.950.10">
    <property type="match status" value="1"/>
</dbReference>
<sequence>MTKSVVLASASPRRTALLKQMNIAHTIQPADIDESPRDNEPPKELVARLASEKAQAVKACLEDQQAMTDDKVILASDTLISFNGQSVGKPEDKADSKRILTMLSGKTHDVLTAICVLDNAQQQTQVIATSVTFAALTDEQIDAYWETGEPADKAGSYAIQGIGGEFVVSINGSASAVIGLPLYETRQLLNAFGVVS</sequence>
<reference evidence="5 6" key="1">
    <citation type="submission" date="2014-12" db="EMBL/GenBank/DDBJ databases">
        <title>Genome sequencing of Alteromonas marina AD001.</title>
        <authorList>
            <person name="Adrian T.G.S."/>
            <person name="Chan K.G."/>
        </authorList>
    </citation>
    <scope>NUCLEOTIDE SEQUENCE [LARGE SCALE GENOMIC DNA]</scope>
    <source>
        <strain evidence="5 6">AD001</strain>
    </source>
</reference>
<comment type="caution">
    <text evidence="4">Lacks conserved residue(s) required for the propagation of feature annotation.</text>
</comment>
<evidence type="ECO:0000256" key="4">
    <source>
        <dbReference type="HAMAP-Rule" id="MF_00528"/>
    </source>
</evidence>
<dbReference type="Pfam" id="PF02545">
    <property type="entry name" value="Maf"/>
    <property type="match status" value="1"/>
</dbReference>
<gene>
    <name evidence="5" type="ORF">RJ41_04070</name>
</gene>
<feature type="site" description="Important for substrate specificity" evidence="4">
    <location>
        <position position="160"/>
    </location>
</feature>
<dbReference type="OrthoDB" id="9807767at2"/>